<dbReference type="Proteomes" id="UP001180020">
    <property type="component" value="Unassembled WGS sequence"/>
</dbReference>
<dbReference type="EMBL" id="JAUJYO010000010">
    <property type="protein sequence ID" value="KAK1307275.1"/>
    <property type="molecule type" value="Genomic_DNA"/>
</dbReference>
<reference evidence="2" key="2">
    <citation type="submission" date="2023-06" db="EMBL/GenBank/DDBJ databases">
        <authorList>
            <person name="Ma L."/>
            <person name="Liu K.-W."/>
            <person name="Li Z."/>
            <person name="Hsiao Y.-Y."/>
            <person name="Qi Y."/>
            <person name="Fu T."/>
            <person name="Tang G."/>
            <person name="Zhang D."/>
            <person name="Sun W.-H."/>
            <person name="Liu D.-K."/>
            <person name="Li Y."/>
            <person name="Chen G.-Z."/>
            <person name="Liu X.-D."/>
            <person name="Liao X.-Y."/>
            <person name="Jiang Y.-T."/>
            <person name="Yu X."/>
            <person name="Hao Y."/>
            <person name="Huang J."/>
            <person name="Zhao X.-W."/>
            <person name="Ke S."/>
            <person name="Chen Y.-Y."/>
            <person name="Wu W.-L."/>
            <person name="Hsu J.-L."/>
            <person name="Lin Y.-F."/>
            <person name="Huang M.-D."/>
            <person name="Li C.-Y."/>
            <person name="Huang L."/>
            <person name="Wang Z.-W."/>
            <person name="Zhao X."/>
            <person name="Zhong W.-Y."/>
            <person name="Peng D.-H."/>
            <person name="Ahmad S."/>
            <person name="Lan S."/>
            <person name="Zhang J.-S."/>
            <person name="Tsai W.-C."/>
            <person name="Van De Peer Y."/>
            <person name="Liu Z.-J."/>
        </authorList>
    </citation>
    <scope>NUCLEOTIDE SEQUENCE</scope>
    <source>
        <strain evidence="2">CP</strain>
        <tissue evidence="2">Leaves</tissue>
    </source>
</reference>
<reference evidence="2" key="1">
    <citation type="journal article" date="2023" name="Nat. Commun.">
        <title>Diploid and tetraploid genomes of Acorus and the evolution of monocots.</title>
        <authorList>
            <person name="Ma L."/>
            <person name="Liu K.W."/>
            <person name="Li Z."/>
            <person name="Hsiao Y.Y."/>
            <person name="Qi Y."/>
            <person name="Fu T."/>
            <person name="Tang G.D."/>
            <person name="Zhang D."/>
            <person name="Sun W.H."/>
            <person name="Liu D.K."/>
            <person name="Li Y."/>
            <person name="Chen G.Z."/>
            <person name="Liu X.D."/>
            <person name="Liao X.Y."/>
            <person name="Jiang Y.T."/>
            <person name="Yu X."/>
            <person name="Hao Y."/>
            <person name="Huang J."/>
            <person name="Zhao X.W."/>
            <person name="Ke S."/>
            <person name="Chen Y.Y."/>
            <person name="Wu W.L."/>
            <person name="Hsu J.L."/>
            <person name="Lin Y.F."/>
            <person name="Huang M.D."/>
            <person name="Li C.Y."/>
            <person name="Huang L."/>
            <person name="Wang Z.W."/>
            <person name="Zhao X."/>
            <person name="Zhong W.Y."/>
            <person name="Peng D.H."/>
            <person name="Ahmad S."/>
            <person name="Lan S."/>
            <person name="Zhang J.S."/>
            <person name="Tsai W.C."/>
            <person name="Van de Peer Y."/>
            <person name="Liu Z.J."/>
        </authorList>
    </citation>
    <scope>NUCLEOTIDE SEQUENCE</scope>
    <source>
        <strain evidence="2">CP</strain>
    </source>
</reference>
<feature type="domain" description="Microspherule protein N-terminal" evidence="1">
    <location>
        <begin position="9"/>
        <end position="61"/>
    </location>
</feature>
<keyword evidence="3" id="KW-1185">Reference proteome</keyword>
<dbReference type="AlphaFoldDB" id="A0AAV9E2Z9"/>
<sequence length="61" mass="6942">MGTITPVTQWIPEDDVLLKNAVEAGASLECLARGEVPFSRRFSVQELRDRWHSLLYNPKIS</sequence>
<accession>A0AAV9E2Z9</accession>
<organism evidence="2 3">
    <name type="scientific">Acorus calamus</name>
    <name type="common">Sweet flag</name>
    <dbReference type="NCBI Taxonomy" id="4465"/>
    <lineage>
        <taxon>Eukaryota</taxon>
        <taxon>Viridiplantae</taxon>
        <taxon>Streptophyta</taxon>
        <taxon>Embryophyta</taxon>
        <taxon>Tracheophyta</taxon>
        <taxon>Spermatophyta</taxon>
        <taxon>Magnoliopsida</taxon>
        <taxon>Liliopsida</taxon>
        <taxon>Acoraceae</taxon>
        <taxon>Acorus</taxon>
    </lineage>
</organism>
<dbReference type="InterPro" id="IPR037912">
    <property type="entry name" value="MCRS1"/>
</dbReference>
<dbReference type="InterPro" id="IPR025999">
    <property type="entry name" value="MCRS_N"/>
</dbReference>
<dbReference type="GO" id="GO:0044545">
    <property type="term" value="C:NSL complex"/>
    <property type="evidence" value="ECO:0007669"/>
    <property type="project" value="TreeGrafter"/>
</dbReference>
<dbReference type="PANTHER" id="PTHR13233:SF0">
    <property type="entry name" value="MICROSPHERULE PROTEIN 1"/>
    <property type="match status" value="1"/>
</dbReference>
<dbReference type="GO" id="GO:0031011">
    <property type="term" value="C:Ino80 complex"/>
    <property type="evidence" value="ECO:0007669"/>
    <property type="project" value="InterPro"/>
</dbReference>
<gene>
    <name evidence="2" type="ORF">QJS10_CPA10g01317</name>
</gene>
<evidence type="ECO:0000313" key="3">
    <source>
        <dbReference type="Proteomes" id="UP001180020"/>
    </source>
</evidence>
<comment type="caution">
    <text evidence="2">The sequence shown here is derived from an EMBL/GenBank/DDBJ whole genome shotgun (WGS) entry which is preliminary data.</text>
</comment>
<evidence type="ECO:0000259" key="1">
    <source>
        <dbReference type="Pfam" id="PF13325"/>
    </source>
</evidence>
<dbReference type="GO" id="GO:0002151">
    <property type="term" value="F:G-quadruplex RNA binding"/>
    <property type="evidence" value="ECO:0007669"/>
    <property type="project" value="InterPro"/>
</dbReference>
<protein>
    <recommendedName>
        <fullName evidence="1">Microspherule protein N-terminal domain-containing protein</fullName>
    </recommendedName>
</protein>
<proteinExistence type="predicted"/>
<name>A0AAV9E2Z9_ACOCL</name>
<dbReference type="Pfam" id="PF13325">
    <property type="entry name" value="MCRS_N"/>
    <property type="match status" value="1"/>
</dbReference>
<dbReference type="PANTHER" id="PTHR13233">
    <property type="entry name" value="MICROSPHERULE PROTEIN 1"/>
    <property type="match status" value="1"/>
</dbReference>
<dbReference type="GO" id="GO:0071339">
    <property type="term" value="C:MLL1 complex"/>
    <property type="evidence" value="ECO:0007669"/>
    <property type="project" value="InterPro"/>
</dbReference>
<evidence type="ECO:0000313" key="2">
    <source>
        <dbReference type="EMBL" id="KAK1307275.1"/>
    </source>
</evidence>
<dbReference type="GO" id="GO:0045944">
    <property type="term" value="P:positive regulation of transcription by RNA polymerase II"/>
    <property type="evidence" value="ECO:0007669"/>
    <property type="project" value="TreeGrafter"/>
</dbReference>